<keyword evidence="3" id="KW-0687">Ribonucleoprotein</keyword>
<dbReference type="PANTHER" id="PTHR10744:SF1">
    <property type="entry name" value="SMALL RIBOSOMAL SUBUNIT PROTEIN US17M"/>
    <property type="match status" value="1"/>
</dbReference>
<dbReference type="GO" id="GO:0003735">
    <property type="term" value="F:structural constituent of ribosome"/>
    <property type="evidence" value="ECO:0007669"/>
    <property type="project" value="EnsemblFungi"/>
</dbReference>
<dbReference type="CDD" id="cd00364">
    <property type="entry name" value="Ribosomal_uS17"/>
    <property type="match status" value="1"/>
</dbReference>
<dbReference type="SUPFAM" id="SSF50249">
    <property type="entry name" value="Nucleic acid-binding proteins"/>
    <property type="match status" value="1"/>
</dbReference>
<comment type="similarity">
    <text evidence="1">Belongs to the universal ribosomal protein uS17 family.</text>
</comment>
<sequence length="253" mass="30129">MAKQNFVGLVVSQGKMNKTVKVRVLGKVYDRRVDKEIVRRKDYLVHDQGNICKEGDVVRIESIPKLSKRKAFAIAEIKENRGQQFAEYEDIAKRRIQEEDEAEARKFLELRKQFLNLITQLEDLKRLDELNFLLQNELDLENDDKKHESLINEVKSIREKYGIKSWPTTEPVVDLELNKPIWETETQRRTYFIKHILDELMNKEMYKEFKEKVLQSYFKDKPIEEVSKAIQKNVLRKYVLDEKNEIPVQFPAN</sequence>
<accession>A5E3V7</accession>
<organism evidence="4 5">
    <name type="scientific">Lodderomyces elongisporus (strain ATCC 11503 / CBS 2605 / JCM 1781 / NBRC 1676 / NRRL YB-4239)</name>
    <name type="common">Yeast</name>
    <name type="synonym">Saccharomyces elongisporus</name>
    <dbReference type="NCBI Taxonomy" id="379508"/>
    <lineage>
        <taxon>Eukaryota</taxon>
        <taxon>Fungi</taxon>
        <taxon>Dikarya</taxon>
        <taxon>Ascomycota</taxon>
        <taxon>Saccharomycotina</taxon>
        <taxon>Pichiomycetes</taxon>
        <taxon>Debaryomycetaceae</taxon>
        <taxon>Candida/Lodderomyces clade</taxon>
        <taxon>Lodderomyces</taxon>
    </lineage>
</organism>
<dbReference type="FunCoup" id="A5E3V7">
    <property type="interactions" value="200"/>
</dbReference>
<dbReference type="OrthoDB" id="274752at2759"/>
<reference evidence="4 5" key="1">
    <citation type="journal article" date="2009" name="Nature">
        <title>Evolution of pathogenicity and sexual reproduction in eight Candida genomes.</title>
        <authorList>
            <person name="Butler G."/>
            <person name="Rasmussen M.D."/>
            <person name="Lin M.F."/>
            <person name="Santos M.A."/>
            <person name="Sakthikumar S."/>
            <person name="Munro C.A."/>
            <person name="Rheinbay E."/>
            <person name="Grabherr M."/>
            <person name="Forche A."/>
            <person name="Reedy J.L."/>
            <person name="Agrafioti I."/>
            <person name="Arnaud M.B."/>
            <person name="Bates S."/>
            <person name="Brown A.J."/>
            <person name="Brunke S."/>
            <person name="Costanzo M.C."/>
            <person name="Fitzpatrick D.A."/>
            <person name="de Groot P.W."/>
            <person name="Harris D."/>
            <person name="Hoyer L.L."/>
            <person name="Hube B."/>
            <person name="Klis F.M."/>
            <person name="Kodira C."/>
            <person name="Lennard N."/>
            <person name="Logue M.E."/>
            <person name="Martin R."/>
            <person name="Neiman A.M."/>
            <person name="Nikolaou E."/>
            <person name="Quail M.A."/>
            <person name="Quinn J."/>
            <person name="Santos M.C."/>
            <person name="Schmitzberger F.F."/>
            <person name="Sherlock G."/>
            <person name="Shah P."/>
            <person name="Silverstein K.A."/>
            <person name="Skrzypek M.S."/>
            <person name="Soll D."/>
            <person name="Staggs R."/>
            <person name="Stansfield I."/>
            <person name="Stumpf M.P."/>
            <person name="Sudbery P.E."/>
            <person name="Srikantha T."/>
            <person name="Zeng Q."/>
            <person name="Berman J."/>
            <person name="Berriman M."/>
            <person name="Heitman J."/>
            <person name="Gow N.A."/>
            <person name="Lorenz M.C."/>
            <person name="Birren B.W."/>
            <person name="Kellis M."/>
            <person name="Cuomo C.A."/>
        </authorList>
    </citation>
    <scope>NUCLEOTIDE SEQUENCE [LARGE SCALE GENOMIC DNA]</scope>
    <source>
        <strain evidence="5">ATCC 11503 / BCRC 21390 / CBS 2605 / JCM 1781 / NBRC 1676 / NRRL YB-4239</strain>
    </source>
</reference>
<dbReference type="GeneID" id="5231622"/>
<keyword evidence="2" id="KW-0689">Ribosomal protein</keyword>
<keyword evidence="5" id="KW-1185">Reference proteome</keyword>
<evidence type="ECO:0000256" key="3">
    <source>
        <dbReference type="ARBA" id="ARBA00023274"/>
    </source>
</evidence>
<dbReference type="InterPro" id="IPR000266">
    <property type="entry name" value="Ribosomal_uS17"/>
</dbReference>
<dbReference type="GO" id="GO:0006412">
    <property type="term" value="P:translation"/>
    <property type="evidence" value="ECO:0007669"/>
    <property type="project" value="InterPro"/>
</dbReference>
<dbReference type="Gene3D" id="2.40.50.140">
    <property type="entry name" value="Nucleic acid-binding proteins"/>
    <property type="match status" value="1"/>
</dbReference>
<dbReference type="OMA" id="IRNKGQQ"/>
<dbReference type="InterPro" id="IPR012340">
    <property type="entry name" value="NA-bd_OB-fold"/>
</dbReference>
<protein>
    <submittedName>
        <fullName evidence="4">Uncharacterized protein</fullName>
    </submittedName>
</protein>
<dbReference type="HOGENOM" id="CLU_1246209_0_0_1"/>
<evidence type="ECO:0000313" key="4">
    <source>
        <dbReference type="EMBL" id="EDK46115.1"/>
    </source>
</evidence>
<dbReference type="STRING" id="379508.A5E3V7"/>
<name>A5E3V7_LODEL</name>
<dbReference type="PANTHER" id="PTHR10744">
    <property type="entry name" value="40S RIBOSOMAL PROTEIN S11 FAMILY MEMBER"/>
    <property type="match status" value="1"/>
</dbReference>
<dbReference type="KEGG" id="lel:PVL30_004019"/>
<evidence type="ECO:0000256" key="2">
    <source>
        <dbReference type="ARBA" id="ARBA00022980"/>
    </source>
</evidence>
<evidence type="ECO:0000256" key="1">
    <source>
        <dbReference type="ARBA" id="ARBA00010254"/>
    </source>
</evidence>
<dbReference type="AlphaFoldDB" id="A5E3V7"/>
<dbReference type="Proteomes" id="UP000001996">
    <property type="component" value="Unassembled WGS sequence"/>
</dbReference>
<dbReference type="GO" id="GO:0005763">
    <property type="term" value="C:mitochondrial small ribosomal subunit"/>
    <property type="evidence" value="ECO:0007669"/>
    <property type="project" value="EnsemblFungi"/>
</dbReference>
<proteinExistence type="inferred from homology"/>
<dbReference type="EMBL" id="CH981529">
    <property type="protein sequence ID" value="EDK46115.1"/>
    <property type="molecule type" value="Genomic_DNA"/>
</dbReference>
<evidence type="ECO:0000313" key="5">
    <source>
        <dbReference type="Proteomes" id="UP000001996"/>
    </source>
</evidence>
<dbReference type="eggNOG" id="KOG1740">
    <property type="taxonomic scope" value="Eukaryota"/>
</dbReference>
<dbReference type="Pfam" id="PF00366">
    <property type="entry name" value="Ribosomal_S17"/>
    <property type="match status" value="1"/>
</dbReference>
<dbReference type="InParanoid" id="A5E3V7"/>
<gene>
    <name evidence="4" type="ORF">LELG_04295</name>
</gene>